<organism evidence="13 14">
    <name type="scientific">Cellvibrio fibrivorans</name>
    <dbReference type="NCBI Taxonomy" id="126350"/>
    <lineage>
        <taxon>Bacteria</taxon>
        <taxon>Pseudomonadati</taxon>
        <taxon>Pseudomonadota</taxon>
        <taxon>Gammaproteobacteria</taxon>
        <taxon>Cellvibrionales</taxon>
        <taxon>Cellvibrionaceae</taxon>
        <taxon>Cellvibrio</taxon>
    </lineage>
</organism>
<comment type="caution">
    <text evidence="13">The sequence shown here is derived from an EMBL/GenBank/DDBJ whole genome shotgun (WGS) entry which is preliminary data.</text>
</comment>
<dbReference type="InterPro" id="IPR031158">
    <property type="entry name" value="GH10_AS"/>
</dbReference>
<keyword evidence="5 10" id="KW-0378">Hydrolase</keyword>
<dbReference type="PROSITE" id="PS51257">
    <property type="entry name" value="PROKAR_LIPOPROTEIN"/>
    <property type="match status" value="1"/>
</dbReference>
<name>A0ABU1V2A4_9GAMM</name>
<feature type="domain" description="GH10" evidence="12">
    <location>
        <begin position="284"/>
        <end position="601"/>
    </location>
</feature>
<dbReference type="InterPro" id="IPR017853">
    <property type="entry name" value="GH"/>
</dbReference>
<evidence type="ECO:0000256" key="6">
    <source>
        <dbReference type="ARBA" id="ARBA00023277"/>
    </source>
</evidence>
<evidence type="ECO:0000256" key="7">
    <source>
        <dbReference type="ARBA" id="ARBA00023295"/>
    </source>
</evidence>
<keyword evidence="14" id="KW-1185">Reference proteome</keyword>
<dbReference type="InterPro" id="IPR008979">
    <property type="entry name" value="Galactose-bd-like_sf"/>
</dbReference>
<dbReference type="Proteomes" id="UP001253595">
    <property type="component" value="Unassembled WGS sequence"/>
</dbReference>
<dbReference type="SUPFAM" id="SSF51445">
    <property type="entry name" value="(Trans)glycosidases"/>
    <property type="match status" value="1"/>
</dbReference>
<keyword evidence="6 10" id="KW-0119">Carbohydrate metabolism</keyword>
<evidence type="ECO:0000256" key="8">
    <source>
        <dbReference type="ARBA" id="ARBA00023326"/>
    </source>
</evidence>
<evidence type="ECO:0000313" key="14">
    <source>
        <dbReference type="Proteomes" id="UP001253595"/>
    </source>
</evidence>
<dbReference type="PROSITE" id="PS51760">
    <property type="entry name" value="GH10_2"/>
    <property type="match status" value="1"/>
</dbReference>
<proteinExistence type="inferred from homology"/>
<evidence type="ECO:0000256" key="9">
    <source>
        <dbReference type="PROSITE-ProRule" id="PRU10061"/>
    </source>
</evidence>
<evidence type="ECO:0000256" key="3">
    <source>
        <dbReference type="ARBA" id="ARBA00022651"/>
    </source>
</evidence>
<dbReference type="PROSITE" id="PS00591">
    <property type="entry name" value="GH10_1"/>
    <property type="match status" value="1"/>
</dbReference>
<keyword evidence="7 10" id="KW-0326">Glycosidase</keyword>
<feature type="active site" description="Nucleophile" evidence="9">
    <location>
        <position position="512"/>
    </location>
</feature>
<evidence type="ECO:0000256" key="4">
    <source>
        <dbReference type="ARBA" id="ARBA00022729"/>
    </source>
</evidence>
<dbReference type="Gene3D" id="3.20.20.80">
    <property type="entry name" value="Glycosidases"/>
    <property type="match status" value="1"/>
</dbReference>
<dbReference type="InterPro" id="IPR044846">
    <property type="entry name" value="GH10"/>
</dbReference>
<dbReference type="EMBL" id="JAVDVX010000007">
    <property type="protein sequence ID" value="MDR7091535.1"/>
    <property type="molecule type" value="Genomic_DNA"/>
</dbReference>
<dbReference type="EC" id="3.2.1.8" evidence="10"/>
<evidence type="ECO:0000256" key="5">
    <source>
        <dbReference type="ARBA" id="ARBA00022801"/>
    </source>
</evidence>
<evidence type="ECO:0000256" key="1">
    <source>
        <dbReference type="ARBA" id="ARBA00000681"/>
    </source>
</evidence>
<keyword evidence="8 10" id="KW-0624">Polysaccharide degradation</keyword>
<evidence type="ECO:0000256" key="10">
    <source>
        <dbReference type="RuleBase" id="RU361174"/>
    </source>
</evidence>
<feature type="signal peptide" evidence="11">
    <location>
        <begin position="1"/>
        <end position="19"/>
    </location>
</feature>
<dbReference type="SMART" id="SM00633">
    <property type="entry name" value="Glyco_10"/>
    <property type="match status" value="1"/>
</dbReference>
<gene>
    <name evidence="13" type="ORF">J2X05_003570</name>
</gene>
<evidence type="ECO:0000313" key="13">
    <source>
        <dbReference type="EMBL" id="MDR7091535.1"/>
    </source>
</evidence>
<dbReference type="PANTHER" id="PTHR31490">
    <property type="entry name" value="GLYCOSYL HYDROLASE"/>
    <property type="match status" value="1"/>
</dbReference>
<dbReference type="Pfam" id="PF00331">
    <property type="entry name" value="Glyco_hydro_10"/>
    <property type="match status" value="1"/>
</dbReference>
<comment type="similarity">
    <text evidence="2 10">Belongs to the glycosyl hydrolase 10 (cellulase F) family.</text>
</comment>
<keyword evidence="3" id="KW-0858">Xylan degradation</keyword>
<evidence type="ECO:0000259" key="12">
    <source>
        <dbReference type="PROSITE" id="PS51760"/>
    </source>
</evidence>
<keyword evidence="4 11" id="KW-0732">Signal</keyword>
<dbReference type="SUPFAM" id="SSF49785">
    <property type="entry name" value="Galactose-binding domain-like"/>
    <property type="match status" value="1"/>
</dbReference>
<evidence type="ECO:0000256" key="2">
    <source>
        <dbReference type="ARBA" id="ARBA00007495"/>
    </source>
</evidence>
<dbReference type="PRINTS" id="PR00134">
    <property type="entry name" value="GLHYDRLASE10"/>
</dbReference>
<reference evidence="13 14" key="1">
    <citation type="submission" date="2023-07" db="EMBL/GenBank/DDBJ databases">
        <title>Sorghum-associated microbial communities from plants grown in Nebraska, USA.</title>
        <authorList>
            <person name="Schachtman D."/>
        </authorList>
    </citation>
    <scope>NUCLEOTIDE SEQUENCE [LARGE SCALE GENOMIC DNA]</scope>
    <source>
        <strain evidence="13 14">BE190</strain>
    </source>
</reference>
<dbReference type="Gene3D" id="2.60.120.260">
    <property type="entry name" value="Galactose-binding domain-like"/>
    <property type="match status" value="1"/>
</dbReference>
<feature type="chain" id="PRO_5045685288" description="Beta-xylanase" evidence="11">
    <location>
        <begin position="20"/>
        <end position="605"/>
    </location>
</feature>
<dbReference type="RefSeq" id="WP_310074945.1">
    <property type="nucleotide sequence ID" value="NZ_JAVDVX010000007.1"/>
</dbReference>
<accession>A0ABU1V2A4</accession>
<protein>
    <recommendedName>
        <fullName evidence="10">Beta-xylanase</fullName>
        <ecNumber evidence="10">3.2.1.8</ecNumber>
    </recommendedName>
</protein>
<evidence type="ECO:0000256" key="11">
    <source>
        <dbReference type="SAM" id="SignalP"/>
    </source>
</evidence>
<dbReference type="PANTHER" id="PTHR31490:SF88">
    <property type="entry name" value="BETA-XYLANASE"/>
    <property type="match status" value="1"/>
</dbReference>
<comment type="catalytic activity">
    <reaction evidence="1 10">
        <text>Endohydrolysis of (1-&gt;4)-beta-D-xylosidic linkages in xylans.</text>
        <dbReference type="EC" id="3.2.1.8"/>
    </reaction>
</comment>
<dbReference type="InterPro" id="IPR001000">
    <property type="entry name" value="GH10_dom"/>
</dbReference>
<sequence>MNMNRCSLLAVLLALTACGGGSGSGSKSSSSSVVSSMVSSSAASMASLSSAVSSIPSSAAMSSVSSSAITSSISSASSSSTPVVIELAENGGFEISEAGSTAPANWSLATNGGTAAIQVISAANQPSNVHTGDRALEVAINTIGANPWSIETTHTGLNNGGIPVVGGSIYAYKAWVKGPAGAQANFTVGTPAPAYAERARSNVTLSGEWQEVSIEVTTSPDDTLLRLPVHFSLAANVGATIYVDDFSFTKVESITYEYSPVTVESLRSLSPGNMPIGVAVAAGNSAISPLTNIPRQTVVTQHFSQLTAENIMKPSFLQPTQGQFSFGDADALIDFAEANGLKVHGHTLLWHNQIPTWMQNFSGTKDQWLDVLRTHVSTVASHFAARQSVVSWDVVNEAFEDAGGRYRGSAANTGSSVWYTNIGPEFIEEAFKAAHAAAPNADLYYNDFSTEWNRPKLDAVVAMVEDFQARNIPIDGVGFQMHVWGNANVATIREHLKLVADIRPAIKVKITELDVRLNYVDPPLSANAYTPARADQHKALIKGIVEAYLEVVPPEQRGGITVWGVADVDSWINSLYGRPDWSLFFFNDMSPKPALQGFADALSGN</sequence>